<feature type="transmembrane region" description="Helical" evidence="1">
    <location>
        <begin position="34"/>
        <end position="53"/>
    </location>
</feature>
<feature type="transmembrane region" description="Helical" evidence="1">
    <location>
        <begin position="255"/>
        <end position="276"/>
    </location>
</feature>
<accession>A0A4Y8JUL7</accession>
<keyword evidence="3" id="KW-1185">Reference proteome</keyword>
<evidence type="ECO:0000256" key="1">
    <source>
        <dbReference type="SAM" id="Phobius"/>
    </source>
</evidence>
<proteinExistence type="predicted"/>
<dbReference type="RefSeq" id="WP_134425232.1">
    <property type="nucleotide sequence ID" value="NZ_SOHA01000037.1"/>
</dbReference>
<evidence type="ECO:0000313" key="2">
    <source>
        <dbReference type="EMBL" id="TFD28025.1"/>
    </source>
</evidence>
<organism evidence="2 3">
    <name type="scientific">Cryobacterium cryoconiti</name>
    <dbReference type="NCBI Taxonomy" id="1259239"/>
    <lineage>
        <taxon>Bacteria</taxon>
        <taxon>Bacillati</taxon>
        <taxon>Actinomycetota</taxon>
        <taxon>Actinomycetes</taxon>
        <taxon>Micrococcales</taxon>
        <taxon>Microbacteriaceae</taxon>
        <taxon>Cryobacterium</taxon>
    </lineage>
</organism>
<dbReference type="EMBL" id="SOHA01000037">
    <property type="protein sequence ID" value="TFD28025.1"/>
    <property type="molecule type" value="Genomic_DNA"/>
</dbReference>
<evidence type="ECO:0000313" key="3">
    <source>
        <dbReference type="Proteomes" id="UP000297472"/>
    </source>
</evidence>
<protein>
    <submittedName>
        <fullName evidence="2">Uncharacterized protein</fullName>
    </submittedName>
</protein>
<feature type="transmembrane region" description="Helical" evidence="1">
    <location>
        <begin position="65"/>
        <end position="84"/>
    </location>
</feature>
<gene>
    <name evidence="2" type="ORF">E3T49_12465</name>
</gene>
<keyword evidence="1" id="KW-0812">Transmembrane</keyword>
<dbReference type="OrthoDB" id="7054801at2"/>
<feature type="transmembrane region" description="Helical" evidence="1">
    <location>
        <begin position="6"/>
        <end position="25"/>
    </location>
</feature>
<keyword evidence="1" id="KW-1133">Transmembrane helix</keyword>
<sequence length="332" mass="36362">MFLFDTIPWSSTLMWVAVVAGLMIANEVARSSKWASLALFIALPVALTIFVWPTTAGAGSSTGTWFHWVKVYSALAGCLGFMAIRFIPRLAKNRYALMFPAFILALNIFEAVIRDFQVYGLNGMVDGVFMVGGPWNIMNGIAGLLNLLTICGWAGIIISRGPKKDMIWPDMLWFWIIAYDLWNFAYVYNAVGDHSFYAGAALLVSCTIPAFFIKRGAWLQHRAQTLAFWMMFTMAFPTFVSSSQFAVKSSHDPVALFWVSAVALAANIAVVIYQIYTIVKRRRNPLTDELFTHLPAYHAVLDANKPLAPVAAAAAGAGAGAGAQPRPTASAK</sequence>
<feature type="transmembrane region" description="Helical" evidence="1">
    <location>
        <begin position="225"/>
        <end position="243"/>
    </location>
</feature>
<name>A0A4Y8JUL7_9MICO</name>
<dbReference type="Pfam" id="PF18948">
    <property type="entry name" value="DUF5692"/>
    <property type="match status" value="1"/>
</dbReference>
<dbReference type="InterPro" id="IPR043747">
    <property type="entry name" value="DUF5692"/>
</dbReference>
<feature type="transmembrane region" description="Helical" evidence="1">
    <location>
        <begin position="137"/>
        <end position="159"/>
    </location>
</feature>
<reference evidence="2 3" key="1">
    <citation type="submission" date="2019-03" db="EMBL/GenBank/DDBJ databases">
        <title>Genomics of glacier-inhabiting Cryobacterium strains.</title>
        <authorList>
            <person name="Liu Q."/>
            <person name="Xin Y.-H."/>
        </authorList>
    </citation>
    <scope>NUCLEOTIDE SEQUENCE [LARGE SCALE GENOMIC DNA]</scope>
    <source>
        <strain evidence="2 3">TMT1-51</strain>
    </source>
</reference>
<dbReference type="AlphaFoldDB" id="A0A4Y8JUL7"/>
<feature type="transmembrane region" description="Helical" evidence="1">
    <location>
        <begin position="96"/>
        <end position="117"/>
    </location>
</feature>
<feature type="transmembrane region" description="Helical" evidence="1">
    <location>
        <begin position="171"/>
        <end position="188"/>
    </location>
</feature>
<dbReference type="Proteomes" id="UP000297472">
    <property type="component" value="Unassembled WGS sequence"/>
</dbReference>
<comment type="caution">
    <text evidence="2">The sequence shown here is derived from an EMBL/GenBank/DDBJ whole genome shotgun (WGS) entry which is preliminary data.</text>
</comment>
<keyword evidence="1" id="KW-0472">Membrane</keyword>
<feature type="transmembrane region" description="Helical" evidence="1">
    <location>
        <begin position="194"/>
        <end position="213"/>
    </location>
</feature>